<sequence length="52" mass="5978">MVRYGAAVIGIDVLPHRCLDCMMGKIGNDPRPSQRWMKRVCAVFRPYPRQTS</sequence>
<dbReference type="Proteomes" id="UP000217211">
    <property type="component" value="Chromosome"/>
</dbReference>
<accession>A0A249PG94</accession>
<evidence type="ECO:0000313" key="1">
    <source>
        <dbReference type="EMBL" id="ASY64694.1"/>
    </source>
</evidence>
<name>A0A249PG94_9HYPH</name>
<organism evidence="1 2">
    <name type="scientific">Sinorhizobium sojae CCBAU 05684</name>
    <dbReference type="NCBI Taxonomy" id="716928"/>
    <lineage>
        <taxon>Bacteria</taxon>
        <taxon>Pseudomonadati</taxon>
        <taxon>Pseudomonadota</taxon>
        <taxon>Alphaproteobacteria</taxon>
        <taxon>Hyphomicrobiales</taxon>
        <taxon>Rhizobiaceae</taxon>
        <taxon>Sinorhizobium/Ensifer group</taxon>
        <taxon>Sinorhizobium</taxon>
    </lineage>
</organism>
<proteinExistence type="predicted"/>
<dbReference type="KEGG" id="esj:SJ05684_c32720"/>
<dbReference type="AlphaFoldDB" id="A0A249PG94"/>
<protein>
    <submittedName>
        <fullName evidence="1">Uncharacterized protein</fullName>
    </submittedName>
</protein>
<dbReference type="EMBL" id="CP023067">
    <property type="protein sequence ID" value="ASY64694.1"/>
    <property type="molecule type" value="Genomic_DNA"/>
</dbReference>
<gene>
    <name evidence="1" type="ORF">SJ05684_c32720</name>
</gene>
<reference evidence="1 2" key="1">
    <citation type="submission" date="2017-08" db="EMBL/GenBank/DDBJ databases">
        <title>Multipartite genome sequences of Sinorhizobium species nodulating soybeans.</title>
        <authorList>
            <person name="Tian C.F."/>
        </authorList>
    </citation>
    <scope>NUCLEOTIDE SEQUENCE [LARGE SCALE GENOMIC DNA]</scope>
    <source>
        <strain evidence="1 2">CCBAU 05684</strain>
    </source>
</reference>
<evidence type="ECO:0000313" key="2">
    <source>
        <dbReference type="Proteomes" id="UP000217211"/>
    </source>
</evidence>
<keyword evidence="2" id="KW-1185">Reference proteome</keyword>